<reference evidence="2" key="1">
    <citation type="submission" date="2022-10" db="EMBL/GenBank/DDBJ databases">
        <authorList>
            <person name="Chen Y."/>
            <person name="Dougan E. K."/>
            <person name="Chan C."/>
            <person name="Rhodes N."/>
            <person name="Thang M."/>
        </authorList>
    </citation>
    <scope>NUCLEOTIDE SEQUENCE</scope>
</reference>
<dbReference type="EMBL" id="CAMXCT020001428">
    <property type="protein sequence ID" value="CAL1143367.1"/>
    <property type="molecule type" value="Genomic_DNA"/>
</dbReference>
<dbReference type="PANTHER" id="PTHR24099">
    <property type="entry name" value="E3 UBIQUITIN-PROTEIN LIGASE TRIM36-RELATED"/>
    <property type="match status" value="1"/>
</dbReference>
<dbReference type="SUPFAM" id="SSF49265">
    <property type="entry name" value="Fibronectin type III"/>
    <property type="match status" value="1"/>
</dbReference>
<dbReference type="Proteomes" id="UP001152797">
    <property type="component" value="Unassembled WGS sequence"/>
</dbReference>
<dbReference type="InterPro" id="IPR036116">
    <property type="entry name" value="FN3_sf"/>
</dbReference>
<dbReference type="InterPro" id="IPR003961">
    <property type="entry name" value="FN3_dom"/>
</dbReference>
<dbReference type="PANTHER" id="PTHR24099:SF11">
    <property type="entry name" value="FIBRONECTIN TYPE III DOMAIN-CONTAINING 3BA-RELATED"/>
    <property type="match status" value="1"/>
</dbReference>
<dbReference type="OrthoDB" id="6426299at2759"/>
<evidence type="ECO:0000313" key="2">
    <source>
        <dbReference type="EMBL" id="CAI3989992.1"/>
    </source>
</evidence>
<protein>
    <submittedName>
        <fullName evidence="3">Brother of CDO (Protein BOC)</fullName>
    </submittedName>
</protein>
<dbReference type="EMBL" id="CAMXCT010001428">
    <property type="protein sequence ID" value="CAI3989992.1"/>
    <property type="molecule type" value="Genomic_DNA"/>
</dbReference>
<evidence type="ECO:0000313" key="3">
    <source>
        <dbReference type="EMBL" id="CAL4777304.1"/>
    </source>
</evidence>
<dbReference type="InterPro" id="IPR050617">
    <property type="entry name" value="E3_ligase_FN3/SPRY"/>
</dbReference>
<dbReference type="PROSITE" id="PS50853">
    <property type="entry name" value="FN3"/>
    <property type="match status" value="1"/>
</dbReference>
<feature type="domain" description="Fibronectin type-III" evidence="1">
    <location>
        <begin position="49"/>
        <end position="147"/>
    </location>
</feature>
<name>A0A9P1FXM1_9DINO</name>
<dbReference type="Pfam" id="PF00041">
    <property type="entry name" value="fn3"/>
    <property type="match status" value="1"/>
</dbReference>
<evidence type="ECO:0000313" key="4">
    <source>
        <dbReference type="Proteomes" id="UP001152797"/>
    </source>
</evidence>
<dbReference type="InterPro" id="IPR013783">
    <property type="entry name" value="Ig-like_fold"/>
</dbReference>
<gene>
    <name evidence="2" type="ORF">C1SCF055_LOCUS17015</name>
</gene>
<proteinExistence type="predicted"/>
<comment type="caution">
    <text evidence="2">The sequence shown here is derived from an EMBL/GenBank/DDBJ whole genome shotgun (WGS) entry which is preliminary data.</text>
</comment>
<reference evidence="3 4" key="2">
    <citation type="submission" date="2024-05" db="EMBL/GenBank/DDBJ databases">
        <authorList>
            <person name="Chen Y."/>
            <person name="Shah S."/>
            <person name="Dougan E. K."/>
            <person name="Thang M."/>
            <person name="Chan C."/>
        </authorList>
    </citation>
    <scope>NUCLEOTIDE SEQUENCE [LARGE SCALE GENOMIC DNA]</scope>
</reference>
<dbReference type="Gene3D" id="2.60.40.10">
    <property type="entry name" value="Immunoglobulins"/>
    <property type="match status" value="1"/>
</dbReference>
<sequence>MAGEDLVQATIAGCWGPTIDQFFQVRAYSKAGMGPWSVSSDAMQVDPERPSKPEAPDRFDLLPRAVVVHWKPSDSFGCEIQAFALRYAESRDMSRCCEVSGIKGKKTNVAVTSLQPARRYFFQVRCINAMGASDWSDPSEPVMVRQDGRRKPWLRVIEIQ</sequence>
<organism evidence="2">
    <name type="scientific">Cladocopium goreaui</name>
    <dbReference type="NCBI Taxonomy" id="2562237"/>
    <lineage>
        <taxon>Eukaryota</taxon>
        <taxon>Sar</taxon>
        <taxon>Alveolata</taxon>
        <taxon>Dinophyceae</taxon>
        <taxon>Suessiales</taxon>
        <taxon>Symbiodiniaceae</taxon>
        <taxon>Cladocopium</taxon>
    </lineage>
</organism>
<keyword evidence="4" id="KW-1185">Reference proteome</keyword>
<dbReference type="EMBL" id="CAMXCT030001428">
    <property type="protein sequence ID" value="CAL4777304.1"/>
    <property type="molecule type" value="Genomic_DNA"/>
</dbReference>
<dbReference type="AlphaFoldDB" id="A0A9P1FXM1"/>
<evidence type="ECO:0000259" key="1">
    <source>
        <dbReference type="PROSITE" id="PS50853"/>
    </source>
</evidence>
<dbReference type="SMART" id="SM00060">
    <property type="entry name" value="FN3"/>
    <property type="match status" value="1"/>
</dbReference>
<dbReference type="CDD" id="cd00063">
    <property type="entry name" value="FN3"/>
    <property type="match status" value="1"/>
</dbReference>
<accession>A0A9P1FXM1</accession>